<dbReference type="SUPFAM" id="SSF55136">
    <property type="entry name" value="Probable bacterial effector-binding domain"/>
    <property type="match status" value="1"/>
</dbReference>
<name>A0A1H6ESL8_9ACTN</name>
<evidence type="ECO:0000256" key="1">
    <source>
        <dbReference type="SAM" id="MobiDB-lite"/>
    </source>
</evidence>
<dbReference type="Gene3D" id="3.20.80.10">
    <property type="entry name" value="Regulatory factor, effector binding domain"/>
    <property type="match status" value="1"/>
</dbReference>
<protein>
    <recommendedName>
        <fullName evidence="2">GyrI-like small molecule binding domain-containing protein</fullName>
    </recommendedName>
</protein>
<accession>A0A1H6ESL8</accession>
<dbReference type="RefSeq" id="WP_103961988.1">
    <property type="nucleotide sequence ID" value="NZ_FNVT01000018.1"/>
</dbReference>
<feature type="region of interest" description="Disordered" evidence="1">
    <location>
        <begin position="166"/>
        <end position="198"/>
    </location>
</feature>
<sequence>MTPQLVHCDPVTCLNVTGMGEPGGAEHVSAIGALYAVASVMGGPAGPLEGRWWVEDTSRPPLEVPRDQWRWHLLLPLPDVPEPGVAEAAREQARASGAAVDRVQVVTFTEGECVELLHEGPYSEEKASLDVMDAYMDEHGLVRNGLHHEIYLTDFTDPEPKTMLRQPVARSSATRCPSSSPDMAGLPGMSPADRRLSA</sequence>
<dbReference type="Pfam" id="PF06445">
    <property type="entry name" value="GyrI-like"/>
    <property type="match status" value="1"/>
</dbReference>
<organism evidence="3 4">
    <name type="scientific">Nonomuraea solani</name>
    <dbReference type="NCBI Taxonomy" id="1144553"/>
    <lineage>
        <taxon>Bacteria</taxon>
        <taxon>Bacillati</taxon>
        <taxon>Actinomycetota</taxon>
        <taxon>Actinomycetes</taxon>
        <taxon>Streptosporangiales</taxon>
        <taxon>Streptosporangiaceae</taxon>
        <taxon>Nonomuraea</taxon>
    </lineage>
</organism>
<gene>
    <name evidence="3" type="ORF">SAMN05444920_11839</name>
</gene>
<dbReference type="OrthoDB" id="4772335at2"/>
<feature type="compositionally biased region" description="Polar residues" evidence="1">
    <location>
        <begin position="169"/>
        <end position="181"/>
    </location>
</feature>
<evidence type="ECO:0000313" key="3">
    <source>
        <dbReference type="EMBL" id="SEH00850.1"/>
    </source>
</evidence>
<dbReference type="EMBL" id="FNVT01000018">
    <property type="protein sequence ID" value="SEH00850.1"/>
    <property type="molecule type" value="Genomic_DNA"/>
</dbReference>
<reference evidence="3 4" key="1">
    <citation type="submission" date="2016-10" db="EMBL/GenBank/DDBJ databases">
        <authorList>
            <person name="de Groot N.N."/>
        </authorList>
    </citation>
    <scope>NUCLEOTIDE SEQUENCE [LARGE SCALE GENOMIC DNA]</scope>
    <source>
        <strain evidence="3 4">CGMCC 4.7037</strain>
    </source>
</reference>
<dbReference type="InterPro" id="IPR011256">
    <property type="entry name" value="Reg_factor_effector_dom_sf"/>
</dbReference>
<evidence type="ECO:0000313" key="4">
    <source>
        <dbReference type="Proteomes" id="UP000236732"/>
    </source>
</evidence>
<dbReference type="AlphaFoldDB" id="A0A1H6ESL8"/>
<dbReference type="InterPro" id="IPR029442">
    <property type="entry name" value="GyrI-like"/>
</dbReference>
<feature type="domain" description="GyrI-like small molecule binding" evidence="2">
    <location>
        <begin position="98"/>
        <end position="160"/>
    </location>
</feature>
<proteinExistence type="predicted"/>
<evidence type="ECO:0000259" key="2">
    <source>
        <dbReference type="Pfam" id="PF06445"/>
    </source>
</evidence>
<keyword evidence="4" id="KW-1185">Reference proteome</keyword>
<dbReference type="Proteomes" id="UP000236732">
    <property type="component" value="Unassembled WGS sequence"/>
</dbReference>